<reference evidence="3" key="3">
    <citation type="submission" date="2020-06" db="EMBL/GenBank/DDBJ databases">
        <title>Helianthus annuus Genome sequencing and assembly Release 2.</title>
        <authorList>
            <person name="Gouzy J."/>
            <person name="Langlade N."/>
            <person name="Munos S."/>
        </authorList>
    </citation>
    <scope>NUCLEOTIDE SEQUENCE</scope>
    <source>
        <tissue evidence="3">Leaves</tissue>
    </source>
</reference>
<dbReference type="SUPFAM" id="SSF55961">
    <property type="entry name" value="Bet v1-like"/>
    <property type="match status" value="1"/>
</dbReference>
<accession>A0A251U0V5</accession>
<keyword evidence="5" id="KW-1185">Reference proteome</keyword>
<dbReference type="CDD" id="cd08870">
    <property type="entry name" value="START_STARD2_7-like"/>
    <property type="match status" value="1"/>
</dbReference>
<evidence type="ECO:0000256" key="1">
    <source>
        <dbReference type="SAM" id="Phobius"/>
    </source>
</evidence>
<dbReference type="Pfam" id="PF01852">
    <property type="entry name" value="START"/>
    <property type="match status" value="1"/>
</dbReference>
<evidence type="ECO:0000313" key="4">
    <source>
        <dbReference type="EMBL" id="OTG16995.1"/>
    </source>
</evidence>
<dbReference type="InterPro" id="IPR051213">
    <property type="entry name" value="START_lipid_transfer"/>
</dbReference>
<dbReference type="PROSITE" id="PS50848">
    <property type="entry name" value="START"/>
    <property type="match status" value="1"/>
</dbReference>
<dbReference type="Gene3D" id="3.30.530.20">
    <property type="match status" value="1"/>
</dbReference>
<proteinExistence type="predicted"/>
<dbReference type="PANTHER" id="PTHR19308">
    <property type="entry name" value="PHOSPHATIDYLCHOLINE TRANSFER PROTEIN"/>
    <property type="match status" value="1"/>
</dbReference>
<dbReference type="Gramene" id="mRNA:HanXRQr2_Chr09g0418151">
    <property type="protein sequence ID" value="mRNA:HanXRQr2_Chr09g0418151"/>
    <property type="gene ID" value="HanXRQr2_Chr09g0418151"/>
</dbReference>
<evidence type="ECO:0000259" key="2">
    <source>
        <dbReference type="PROSITE" id="PS50848"/>
    </source>
</evidence>
<dbReference type="InterPro" id="IPR002913">
    <property type="entry name" value="START_lipid-bd_dom"/>
</dbReference>
<dbReference type="GO" id="GO:0005737">
    <property type="term" value="C:cytoplasm"/>
    <property type="evidence" value="ECO:0007669"/>
    <property type="project" value="UniProtKB-ARBA"/>
</dbReference>
<dbReference type="Proteomes" id="UP000215914">
    <property type="component" value="Chromosome 9"/>
</dbReference>
<dbReference type="FunCoup" id="A0A251U0V5">
    <property type="interactions" value="396"/>
</dbReference>
<keyword evidence="1" id="KW-0812">Transmembrane</keyword>
<evidence type="ECO:0000313" key="3">
    <source>
        <dbReference type="EMBL" id="KAF5793506.1"/>
    </source>
</evidence>
<dbReference type="SMART" id="SM00234">
    <property type="entry name" value="START"/>
    <property type="match status" value="1"/>
</dbReference>
<dbReference type="STRING" id="4232.A0A251U0V5"/>
<dbReference type="EMBL" id="CM007898">
    <property type="protein sequence ID" value="OTG16995.1"/>
    <property type="molecule type" value="Genomic_DNA"/>
</dbReference>
<reference evidence="4" key="2">
    <citation type="submission" date="2017-02" db="EMBL/GenBank/DDBJ databases">
        <title>Sunflower complete genome.</title>
        <authorList>
            <person name="Langlade N."/>
            <person name="Munos S."/>
        </authorList>
    </citation>
    <scope>NUCLEOTIDE SEQUENCE [LARGE SCALE GENOMIC DNA]</scope>
    <source>
        <tissue evidence="4">Leaves</tissue>
    </source>
</reference>
<feature type="domain" description="START" evidence="2">
    <location>
        <begin position="90"/>
        <end position="274"/>
    </location>
</feature>
<reference evidence="3 5" key="1">
    <citation type="journal article" date="2017" name="Nature">
        <title>The sunflower genome provides insights into oil metabolism, flowering and Asterid evolution.</title>
        <authorList>
            <person name="Badouin H."/>
            <person name="Gouzy J."/>
            <person name="Grassa C.J."/>
            <person name="Murat F."/>
            <person name="Staton S.E."/>
            <person name="Cottret L."/>
            <person name="Lelandais-Briere C."/>
            <person name="Owens G.L."/>
            <person name="Carrere S."/>
            <person name="Mayjonade B."/>
            <person name="Legrand L."/>
            <person name="Gill N."/>
            <person name="Kane N.C."/>
            <person name="Bowers J.E."/>
            <person name="Hubner S."/>
            <person name="Bellec A."/>
            <person name="Berard A."/>
            <person name="Berges H."/>
            <person name="Blanchet N."/>
            <person name="Boniface M.C."/>
            <person name="Brunel D."/>
            <person name="Catrice O."/>
            <person name="Chaidir N."/>
            <person name="Claudel C."/>
            <person name="Donnadieu C."/>
            <person name="Faraut T."/>
            <person name="Fievet G."/>
            <person name="Helmstetter N."/>
            <person name="King M."/>
            <person name="Knapp S.J."/>
            <person name="Lai Z."/>
            <person name="Le Paslier M.C."/>
            <person name="Lippi Y."/>
            <person name="Lorenzon L."/>
            <person name="Mandel J.R."/>
            <person name="Marage G."/>
            <person name="Marchand G."/>
            <person name="Marquand E."/>
            <person name="Bret-Mestries E."/>
            <person name="Morien E."/>
            <person name="Nambeesan S."/>
            <person name="Nguyen T."/>
            <person name="Pegot-Espagnet P."/>
            <person name="Pouilly N."/>
            <person name="Raftis F."/>
            <person name="Sallet E."/>
            <person name="Schiex T."/>
            <person name="Thomas J."/>
            <person name="Vandecasteele C."/>
            <person name="Vares D."/>
            <person name="Vear F."/>
            <person name="Vautrin S."/>
            <person name="Crespi M."/>
            <person name="Mangin B."/>
            <person name="Burke J.M."/>
            <person name="Salse J."/>
            <person name="Munos S."/>
            <person name="Vincourt P."/>
            <person name="Rieseberg L.H."/>
            <person name="Langlade N.B."/>
        </authorList>
    </citation>
    <scope>NUCLEOTIDE SEQUENCE [LARGE SCALE GENOMIC DNA]</scope>
    <source>
        <strain evidence="5">cv. SF193</strain>
        <tissue evidence="3">Leaves</tissue>
    </source>
</reference>
<dbReference type="OMA" id="QANEKWE"/>
<sequence>MDNMWSREFFLSPSTLWSGYTLAVVTLIFVWQIAPRFFLRRTSESNNPLVSIASPSQQNGRISDVITDLDLKLLMENLDEPPPVLQNNKWESVVDKRNDSLSYSVKSCKPKDGGPLKYLSTTTFNDCSRETLRDFYMDNSYRKEWDKTLIDHEQLQLDESNGTEFGRTIKKFPLLTPREYVLAWRIWEGRDGTYYCYSKECEHPSAPRRKKYVRVGLFRSGWRIREVPGRNSCQIKMVHQEDAGLNAEMAKMIFAKGIWSYVCKMDKALRKYSAVKRIQLTATVSAITFVQKVPLSLDSTGERADPEVSVSEECNKKKLSRKPSKKVIANGLIIAGGVICLARGHTNFSAKVAMAYILSKLTKRRETSLH</sequence>
<name>A0A251U0V5_HELAN</name>
<dbReference type="AlphaFoldDB" id="A0A251U0V5"/>
<dbReference type="InParanoid" id="A0A251U0V5"/>
<protein>
    <submittedName>
        <fullName evidence="4">Putative START domain, START-like domain protein</fullName>
    </submittedName>
    <submittedName>
        <fullName evidence="3">START domain-containing protein</fullName>
    </submittedName>
</protein>
<gene>
    <name evidence="4" type="ORF">HannXRQ_Chr09g0277441</name>
    <name evidence="3" type="ORF">HanXRQr2_Chr09g0418151</name>
</gene>
<evidence type="ECO:0000313" key="5">
    <source>
        <dbReference type="Proteomes" id="UP000215914"/>
    </source>
</evidence>
<dbReference type="InterPro" id="IPR023393">
    <property type="entry name" value="START-like_dom_sf"/>
</dbReference>
<feature type="transmembrane region" description="Helical" evidence="1">
    <location>
        <begin position="20"/>
        <end position="39"/>
    </location>
</feature>
<dbReference type="GO" id="GO:0008289">
    <property type="term" value="F:lipid binding"/>
    <property type="evidence" value="ECO:0007669"/>
    <property type="project" value="InterPro"/>
</dbReference>
<dbReference type="PANTHER" id="PTHR19308:SF13">
    <property type="entry name" value="OS02G0468400 PROTEIN"/>
    <property type="match status" value="1"/>
</dbReference>
<keyword evidence="1" id="KW-0472">Membrane</keyword>
<organism evidence="4 5">
    <name type="scientific">Helianthus annuus</name>
    <name type="common">Common sunflower</name>
    <dbReference type="NCBI Taxonomy" id="4232"/>
    <lineage>
        <taxon>Eukaryota</taxon>
        <taxon>Viridiplantae</taxon>
        <taxon>Streptophyta</taxon>
        <taxon>Embryophyta</taxon>
        <taxon>Tracheophyta</taxon>
        <taxon>Spermatophyta</taxon>
        <taxon>Magnoliopsida</taxon>
        <taxon>eudicotyledons</taxon>
        <taxon>Gunneridae</taxon>
        <taxon>Pentapetalae</taxon>
        <taxon>asterids</taxon>
        <taxon>campanulids</taxon>
        <taxon>Asterales</taxon>
        <taxon>Asteraceae</taxon>
        <taxon>Asteroideae</taxon>
        <taxon>Heliantheae alliance</taxon>
        <taxon>Heliantheae</taxon>
        <taxon>Helianthus</taxon>
    </lineage>
</organism>
<dbReference type="EMBL" id="MNCJ02000324">
    <property type="protein sequence ID" value="KAF5793506.1"/>
    <property type="molecule type" value="Genomic_DNA"/>
</dbReference>
<keyword evidence="1" id="KW-1133">Transmembrane helix</keyword>